<name>A0ABY0HAW7_9PEZI</name>
<dbReference type="Gene3D" id="2.130.10.10">
    <property type="entry name" value="YVTN repeat-like/Quinoprotein amine dehydrogenase"/>
    <property type="match status" value="1"/>
</dbReference>
<dbReference type="EMBL" id="QJNS01000076">
    <property type="protein sequence ID" value="RYO89199.1"/>
    <property type="molecule type" value="Genomic_DNA"/>
</dbReference>
<accession>A0ABY0HAW7</accession>
<proteinExistence type="predicted"/>
<dbReference type="InterPro" id="IPR015943">
    <property type="entry name" value="WD40/YVTN_repeat-like_dom_sf"/>
</dbReference>
<sequence length="169" mass="18301">MLGRIYLSCFLAVSYARIHHLLVGNLVAPASLYVLEFDESIDLRIVSNNSVHSPHAWITVEKQTKETIYGASLYSSAIARYKLTTDPDESSKLQLRLTGSATNCDGQTSAFVLAGRQPPLGVYSASWPGPRACGAAFPASARDYDLGGGPRYTWDYDASSGGPWPGARR</sequence>
<dbReference type="Proteomes" id="UP000294003">
    <property type="component" value="Unassembled WGS sequence"/>
</dbReference>
<comment type="caution">
    <text evidence="1">The sequence shown here is derived from an EMBL/GenBank/DDBJ whole genome shotgun (WGS) entry which is preliminary data.</text>
</comment>
<evidence type="ECO:0000313" key="1">
    <source>
        <dbReference type="EMBL" id="RYO89199.1"/>
    </source>
</evidence>
<reference evidence="1 2" key="1">
    <citation type="submission" date="2018-06" db="EMBL/GenBank/DDBJ databases">
        <title>Complete Genomes of Monosporascus.</title>
        <authorList>
            <person name="Robinson A.J."/>
            <person name="Natvig D.O."/>
        </authorList>
    </citation>
    <scope>NUCLEOTIDE SEQUENCE [LARGE SCALE GENOMIC DNA]</scope>
    <source>
        <strain evidence="1 2">CBS 609.92</strain>
    </source>
</reference>
<protein>
    <submittedName>
        <fullName evidence="1">Uncharacterized protein</fullName>
    </submittedName>
</protein>
<evidence type="ECO:0000313" key="2">
    <source>
        <dbReference type="Proteomes" id="UP000294003"/>
    </source>
</evidence>
<organism evidence="1 2">
    <name type="scientific">Monosporascus cannonballus</name>
    <dbReference type="NCBI Taxonomy" id="155416"/>
    <lineage>
        <taxon>Eukaryota</taxon>
        <taxon>Fungi</taxon>
        <taxon>Dikarya</taxon>
        <taxon>Ascomycota</taxon>
        <taxon>Pezizomycotina</taxon>
        <taxon>Sordariomycetes</taxon>
        <taxon>Xylariomycetidae</taxon>
        <taxon>Xylariales</taxon>
        <taxon>Xylariales incertae sedis</taxon>
        <taxon>Monosporascus</taxon>
    </lineage>
</organism>
<keyword evidence="2" id="KW-1185">Reference proteome</keyword>
<gene>
    <name evidence="1" type="ORF">DL762_003343</name>
</gene>